<proteinExistence type="predicted"/>
<dbReference type="PANTHER" id="PTHR42678">
    <property type="entry name" value="AMIDASE"/>
    <property type="match status" value="1"/>
</dbReference>
<feature type="domain" description="Amidase" evidence="2">
    <location>
        <begin position="58"/>
        <end position="498"/>
    </location>
</feature>
<organism evidence="3 4">
    <name type="scientific">Penstemon davidsonii</name>
    <dbReference type="NCBI Taxonomy" id="160366"/>
    <lineage>
        <taxon>Eukaryota</taxon>
        <taxon>Viridiplantae</taxon>
        <taxon>Streptophyta</taxon>
        <taxon>Embryophyta</taxon>
        <taxon>Tracheophyta</taxon>
        <taxon>Spermatophyta</taxon>
        <taxon>Magnoliopsida</taxon>
        <taxon>eudicotyledons</taxon>
        <taxon>Gunneridae</taxon>
        <taxon>Pentapetalae</taxon>
        <taxon>asterids</taxon>
        <taxon>lamiids</taxon>
        <taxon>Lamiales</taxon>
        <taxon>Plantaginaceae</taxon>
        <taxon>Cheloneae</taxon>
        <taxon>Penstemon</taxon>
    </lineage>
</organism>
<evidence type="ECO:0000259" key="2">
    <source>
        <dbReference type="Pfam" id="PF01425"/>
    </source>
</evidence>
<name>A0ABR0CJU5_9LAMI</name>
<dbReference type="Gene3D" id="3.90.1300.10">
    <property type="entry name" value="Amidase signature (AS) domain"/>
    <property type="match status" value="1"/>
</dbReference>
<dbReference type="PANTHER" id="PTHR42678:SF25">
    <property type="entry name" value="AMIDASE C869.01"/>
    <property type="match status" value="1"/>
</dbReference>
<evidence type="ECO:0000256" key="1">
    <source>
        <dbReference type="SAM" id="SignalP"/>
    </source>
</evidence>
<gene>
    <name evidence="3" type="ORF">RD792_016414</name>
</gene>
<dbReference type="Pfam" id="PF01425">
    <property type="entry name" value="Amidase"/>
    <property type="match status" value="1"/>
</dbReference>
<feature type="signal peptide" evidence="1">
    <location>
        <begin position="1"/>
        <end position="31"/>
    </location>
</feature>
<dbReference type="InterPro" id="IPR023631">
    <property type="entry name" value="Amidase_dom"/>
</dbReference>
<protein>
    <recommendedName>
        <fullName evidence="2">Amidase domain-containing protein</fullName>
    </recommendedName>
</protein>
<comment type="caution">
    <text evidence="3">The sequence shown here is derived from an EMBL/GenBank/DDBJ whole genome shotgun (WGS) entry which is preliminary data.</text>
</comment>
<accession>A0ABR0CJU5</accession>
<evidence type="ECO:0000313" key="4">
    <source>
        <dbReference type="Proteomes" id="UP001291926"/>
    </source>
</evidence>
<keyword evidence="4" id="KW-1185">Reference proteome</keyword>
<sequence>MATKNDSPSLLSLPLIILLLLLSGPLFKIYGHDFEIEEATIKDVQRAFTGKKLTSRQLVDFYLTRIESLNPVLRGVIEVNPDALHQAERADVERERNNGSRPSLHGIPVLLKDSIATKDKLNTTGGSYALLGAVVPRDAGVVERLRNAGAVILGKASMSEWYNFRSSSIPSGWCARSGQGLNPYVKEGDPCGSSSGSAISVAANMAMVSLGTETDGSLICPGDHNSVVAIKPTVGLTSRAGVIPMSPRQDTIGPICRTVSDAAYVLDSIVGFDPRDSDATKAAAKFIPTGGYTQFLKKDGLKGKRLGVVKNPFLLPLSNISSQRLTFETHLQVLREKGAIVLDNLEIQNIDVILNPLLCGEALALMAEFKITLNKYLKELINSPVRSLFDIILFNQNHPDLERTEEFVQDILIAADSTNGIGDEEREAIETMEELSKDGFEKLMLENELDAMVTLGSDASTVLAIGGLPAITIPAGYDSNGMPFGIFFGGLKGTEPTLIEIAYAFEQATLSRKPPSFKSFDVDCKAII</sequence>
<keyword evidence="1" id="KW-0732">Signal</keyword>
<reference evidence="3 4" key="1">
    <citation type="journal article" date="2023" name="bioRxiv">
        <title>Genome report: Whole genome sequence and annotation of Penstemon davidsonii.</title>
        <authorList>
            <person name="Ostevik K.L."/>
            <person name="Alabady M."/>
            <person name="Zhang M."/>
            <person name="Rausher M.D."/>
        </authorList>
    </citation>
    <scope>NUCLEOTIDE SEQUENCE [LARGE SCALE GENOMIC DNA]</scope>
    <source>
        <strain evidence="3">DNT005</strain>
        <tissue evidence="3">Whole leaf</tissue>
    </source>
</reference>
<dbReference type="EMBL" id="JAYDYQ010002688">
    <property type="protein sequence ID" value="KAK4477200.1"/>
    <property type="molecule type" value="Genomic_DNA"/>
</dbReference>
<dbReference type="SUPFAM" id="SSF75304">
    <property type="entry name" value="Amidase signature (AS) enzymes"/>
    <property type="match status" value="1"/>
</dbReference>
<dbReference type="InterPro" id="IPR036928">
    <property type="entry name" value="AS_sf"/>
</dbReference>
<evidence type="ECO:0000313" key="3">
    <source>
        <dbReference type="EMBL" id="KAK4477200.1"/>
    </source>
</evidence>
<dbReference type="Proteomes" id="UP001291926">
    <property type="component" value="Unassembled WGS sequence"/>
</dbReference>
<feature type="chain" id="PRO_5046222607" description="Amidase domain-containing protein" evidence="1">
    <location>
        <begin position="32"/>
        <end position="528"/>
    </location>
</feature>